<dbReference type="NCBIfam" id="NF033788">
    <property type="entry name" value="HTH_metalloreg"/>
    <property type="match status" value="1"/>
</dbReference>
<accession>A0A1Y0E8K1</accession>
<dbReference type="RefSeq" id="WP_087206232.1">
    <property type="nucleotide sequence ID" value="NZ_CP021431.1"/>
</dbReference>
<name>A0A1Y0E8K1_9RHOB</name>
<dbReference type="SMART" id="SM00418">
    <property type="entry name" value="HTH_ARSR"/>
    <property type="match status" value="1"/>
</dbReference>
<dbReference type="InterPro" id="IPR036388">
    <property type="entry name" value="WH-like_DNA-bd_sf"/>
</dbReference>
<dbReference type="OrthoDB" id="9790747at2"/>
<dbReference type="PANTHER" id="PTHR38600:SF2">
    <property type="entry name" value="SLL0088 PROTEIN"/>
    <property type="match status" value="1"/>
</dbReference>
<sequence length="98" mass="11174">MTAKLDKFFGAMSDPTRRAVLERLAAGPASVGELHRPHKMALPTFMRHLKVLEDSGVLRSVKKGRVRICQLETAPLIEVQGWLAWQRTIWENRAQDPR</sequence>
<dbReference type="CDD" id="cd00090">
    <property type="entry name" value="HTH_ARSR"/>
    <property type="match status" value="1"/>
</dbReference>
<dbReference type="STRING" id="1122181.GCA_000382265_01570"/>
<dbReference type="PANTHER" id="PTHR38600">
    <property type="entry name" value="TRANSCRIPTIONAL REGULATORY PROTEIN"/>
    <property type="match status" value="1"/>
</dbReference>
<dbReference type="PRINTS" id="PR00778">
    <property type="entry name" value="HTHARSR"/>
</dbReference>
<dbReference type="Pfam" id="PF12840">
    <property type="entry name" value="HTH_20"/>
    <property type="match status" value="1"/>
</dbReference>
<dbReference type="SUPFAM" id="SSF46785">
    <property type="entry name" value="Winged helix' DNA-binding domain"/>
    <property type="match status" value="1"/>
</dbReference>
<dbReference type="InterPro" id="IPR036390">
    <property type="entry name" value="WH_DNA-bd_sf"/>
</dbReference>
<dbReference type="GO" id="GO:0003700">
    <property type="term" value="F:DNA-binding transcription factor activity"/>
    <property type="evidence" value="ECO:0007669"/>
    <property type="project" value="InterPro"/>
</dbReference>
<organism evidence="2 3">
    <name type="scientific">Yoonia vestfoldensis</name>
    <dbReference type="NCBI Taxonomy" id="245188"/>
    <lineage>
        <taxon>Bacteria</taxon>
        <taxon>Pseudomonadati</taxon>
        <taxon>Pseudomonadota</taxon>
        <taxon>Alphaproteobacteria</taxon>
        <taxon>Rhodobacterales</taxon>
        <taxon>Paracoccaceae</taxon>
        <taxon>Yoonia</taxon>
    </lineage>
</organism>
<evidence type="ECO:0000259" key="1">
    <source>
        <dbReference type="PROSITE" id="PS50987"/>
    </source>
</evidence>
<feature type="domain" description="HTH arsR-type" evidence="1">
    <location>
        <begin position="1"/>
        <end position="91"/>
    </location>
</feature>
<dbReference type="AlphaFoldDB" id="A0A1Y0E8K1"/>
<proteinExistence type="predicted"/>
<dbReference type="Gene3D" id="1.10.10.10">
    <property type="entry name" value="Winged helix-like DNA-binding domain superfamily/Winged helix DNA-binding domain"/>
    <property type="match status" value="1"/>
</dbReference>
<dbReference type="Proteomes" id="UP000195273">
    <property type="component" value="Chromosome"/>
</dbReference>
<dbReference type="PROSITE" id="PS50987">
    <property type="entry name" value="HTH_ARSR_2"/>
    <property type="match status" value="1"/>
</dbReference>
<dbReference type="KEGG" id="lvs:LOKVESSMR4R_00598"/>
<keyword evidence="3" id="KW-1185">Reference proteome</keyword>
<reference evidence="2 3" key="1">
    <citation type="submission" date="2017-05" db="EMBL/GenBank/DDBJ databases">
        <title>Genome Sequence of Loktanella vestfoldensis Strain SMR4r Isolated from a Culture of the Diatom Skeletonema marinoi.</title>
        <authorList>
            <person name="Topel M."/>
            <person name="Pinder M.I.M."/>
            <person name="Johansson O.N."/>
            <person name="Kourtchenko O."/>
            <person name="Godhe A."/>
            <person name="Clarke A.K."/>
        </authorList>
    </citation>
    <scope>NUCLEOTIDE SEQUENCE [LARGE SCALE GENOMIC DNA]</scope>
    <source>
        <strain evidence="2 3">SMR4r</strain>
    </source>
</reference>
<dbReference type="EMBL" id="CP021431">
    <property type="protein sequence ID" value="ART99933.1"/>
    <property type="molecule type" value="Genomic_DNA"/>
</dbReference>
<evidence type="ECO:0000313" key="2">
    <source>
        <dbReference type="EMBL" id="ART99933.1"/>
    </source>
</evidence>
<evidence type="ECO:0000313" key="3">
    <source>
        <dbReference type="Proteomes" id="UP000195273"/>
    </source>
</evidence>
<dbReference type="InterPro" id="IPR011991">
    <property type="entry name" value="ArsR-like_HTH"/>
</dbReference>
<protein>
    <submittedName>
        <fullName evidence="2">Transcriptional repressor SdpR</fullName>
    </submittedName>
</protein>
<dbReference type="InterPro" id="IPR001845">
    <property type="entry name" value="HTH_ArsR_DNA-bd_dom"/>
</dbReference>
<gene>
    <name evidence="2" type="primary">sdpR</name>
    <name evidence="2" type="ORF">LOKVESSMR4R_00598</name>
</gene>